<feature type="region of interest" description="Disordered" evidence="4">
    <location>
        <begin position="1971"/>
        <end position="1998"/>
    </location>
</feature>
<dbReference type="InterPro" id="IPR000834">
    <property type="entry name" value="Peptidase_M14"/>
</dbReference>
<evidence type="ECO:0000256" key="5">
    <source>
        <dbReference type="SAM" id="Phobius"/>
    </source>
</evidence>
<feature type="region of interest" description="Disordered" evidence="4">
    <location>
        <begin position="1609"/>
        <end position="1707"/>
    </location>
</feature>
<feature type="compositionally biased region" description="Basic and acidic residues" evidence="4">
    <location>
        <begin position="22"/>
        <end position="33"/>
    </location>
</feature>
<evidence type="ECO:0000313" key="8">
    <source>
        <dbReference type="Proteomes" id="UP000001529"/>
    </source>
</evidence>
<keyword evidence="5" id="KW-1133">Transmembrane helix</keyword>
<dbReference type="Proteomes" id="UP000001529">
    <property type="component" value="Chromosome III"/>
</dbReference>
<keyword evidence="5" id="KW-0812">Transmembrane</keyword>
<dbReference type="PROSITE" id="PS52035">
    <property type="entry name" value="PEPTIDASE_M14"/>
    <property type="match status" value="1"/>
</dbReference>
<dbReference type="Pfam" id="PF00246">
    <property type="entry name" value="Peptidase_M14"/>
    <property type="match status" value="1"/>
</dbReference>
<evidence type="ECO:0000259" key="6">
    <source>
        <dbReference type="PROSITE" id="PS52035"/>
    </source>
</evidence>
<dbReference type="EC" id="3.4.17.12" evidence="7"/>
<feature type="region of interest" description="Disordered" evidence="4">
    <location>
        <begin position="2068"/>
        <end position="2109"/>
    </location>
</feature>
<feature type="compositionally biased region" description="Polar residues" evidence="4">
    <location>
        <begin position="1"/>
        <end position="10"/>
    </location>
</feature>
<feature type="compositionally biased region" description="Basic and acidic residues" evidence="4">
    <location>
        <begin position="1493"/>
        <end position="1503"/>
    </location>
</feature>
<dbReference type="GO" id="GO:0008270">
    <property type="term" value="F:zinc ion binding"/>
    <property type="evidence" value="ECO:0007669"/>
    <property type="project" value="InterPro"/>
</dbReference>
<dbReference type="GO" id="GO:0006508">
    <property type="term" value="P:proteolysis"/>
    <property type="evidence" value="ECO:0007669"/>
    <property type="project" value="InterPro"/>
</dbReference>
<name>S8FDR8_TOXGM</name>
<keyword evidence="7" id="KW-0378">Hydrolase</keyword>
<feature type="domain" description="Peptidase M14" evidence="6">
    <location>
        <begin position="464"/>
        <end position="746"/>
    </location>
</feature>
<keyword evidence="8" id="KW-1185">Reference proteome</keyword>
<feature type="compositionally biased region" description="Basic and acidic residues" evidence="4">
    <location>
        <begin position="1972"/>
        <end position="1983"/>
    </location>
</feature>
<feature type="region of interest" description="Disordered" evidence="4">
    <location>
        <begin position="2163"/>
        <end position="2204"/>
    </location>
</feature>
<dbReference type="OrthoDB" id="10249045at2759"/>
<comment type="caution">
    <text evidence="3">Lacks conserved residue(s) required for the propagation of feature annotation.</text>
</comment>
<dbReference type="VEuPathDB" id="ToxoDB:TGME49_253170"/>
<feature type="region of interest" description="Disordered" evidence="4">
    <location>
        <begin position="1"/>
        <end position="37"/>
    </location>
</feature>
<feature type="compositionally biased region" description="Acidic residues" evidence="4">
    <location>
        <begin position="2194"/>
        <end position="2204"/>
    </location>
</feature>
<dbReference type="GeneID" id="7894296"/>
<dbReference type="HOGENOM" id="CLU_231177_0_0_1"/>
<evidence type="ECO:0000256" key="2">
    <source>
        <dbReference type="ARBA" id="ARBA00005988"/>
    </source>
</evidence>
<protein>
    <submittedName>
        <fullName evidence="7">Zinc carboxypeptidase, putative</fullName>
        <ecNumber evidence="7">3.4.17.12</ecNumber>
    </submittedName>
</protein>
<feature type="compositionally biased region" description="Basic and acidic residues" evidence="4">
    <location>
        <begin position="1513"/>
        <end position="1539"/>
    </location>
</feature>
<feature type="compositionally biased region" description="Basic and acidic residues" evidence="4">
    <location>
        <begin position="1667"/>
        <end position="1678"/>
    </location>
</feature>
<comment type="cofactor">
    <cofactor evidence="1">
        <name>Zn(2+)</name>
        <dbReference type="ChEBI" id="CHEBI:29105"/>
    </cofactor>
</comment>
<feature type="region of interest" description="Disordered" evidence="4">
    <location>
        <begin position="49"/>
        <end position="68"/>
    </location>
</feature>
<feature type="region of interest" description="Disordered" evidence="4">
    <location>
        <begin position="315"/>
        <end position="335"/>
    </location>
</feature>
<keyword evidence="7" id="KW-0645">Protease</keyword>
<dbReference type="EMBL" id="CM002037">
    <property type="protein sequence ID" value="EPT31828.1"/>
    <property type="molecule type" value="Genomic_DNA"/>
</dbReference>
<dbReference type="SMART" id="SM00631">
    <property type="entry name" value="Zn_pept"/>
    <property type="match status" value="1"/>
</dbReference>
<sequence length="2204" mass="238887">MEANHRSSATGGRLAGPCMHHRATEKTDRKKAEVSQLFSERPLARKLSFSPSVDVETERTTAARDSTSPPYLGTACDCRSLGRGRLLLFMSSSVSSSSSHLSSSDSLISPSSTATSHSLVKSARNLSVDAAADDCFVSPVSSLCLSFVEASRSGDPSSSLCTHTSVSSNARISSRSAADSLSASPSESPSVSFLASSAPPAFSLARLCRELDASVDSETLSSLPTPSCSSLRAQSPAELLFGLTRRRWRDTRTRPGSFCPESLLSSRGGRTRPRQARARELVASKYRAEQGGLESFCSVSSISVATAPRLRLNSRGDRPCRGVSSSPQEKHLGQTEVLPRTLRDASASLRRSNEDASFRRTVLTSVLQANKNVTSCLPPCYRLSRVLLFSVVAFLLIYVASLFRAAPTAPGVRTLGEAPQLRAFHPPFAFMPTPSLLFASAARDPVPSSSSSVSSVAFKARPVAPYTYEEILKELGEIQETCRSLVRVSDWGRESGLSVFMSRFSCGTSDACQLPLVEVGDIDFLSPATPTVFFSGAVHGDERAGPTAAVELVRYLCARYRRDGEVTFLVRNRRVLVMPFPNVLGFAWNFREEAGVDVNRDFPYQRQSSQCFQSVAARAINEVFRSHLILGGITWHGGMRAVAYPWGSYDHSQQLGRDRWQSRASPDDAAFKSLARVLQRAGGLDKENGDFYYPTGSMTNLVYPVSGGMEDWAYGASFEPSPDPISVCEPAPYELPSASLSSASTSASSPSSSSPSSPSSPPSSPSSPSSPPSSPSLRSFRHLFRESTKARAQGSRAAREEKNQEVEHAQEETEEQTKDEGEEASRESRRLSGAGSRRGGHKLLLRGGGDEEDAWLPRGDVRERDSEEEVGENGTASGAEEKQREGEVERRAKSGTDSLQSSEERWKIDYKQGAKRYGYPASRSVYSTPDVSSALFLVEMHDNKAPSRVSMGPRPVDRPSLLLPEEEEVETDEDGGAGEKNDFLTIRNVRLALKFIEKAKPDLLFTSTPPLYQPPGAVSIFAFYPIGCNVLNDVELQIRRGRCEDLLTVSPSFPSSAASSFVPMVPELLPAWREAEMLVREKAKTLPVRCREAGVWERRGSVSEDADLPPAEFEWWGGGGNKDITLNQGTAEQRRNRVEIQYKVPPEALDGDYCSVIFASFDQDWKYQQNPEPKMPPQSHIARLRLENYQARSSEGNAVIVGRKTWMYPASVPALFPVVGPAGYPLIVRGDNVEGFARLDFPLAAFLPSSGLKPRQDRLRRDASASVQLFLNLGGNFNEERFRYDPFTGAFRHPRDKNHALSIRRVDVSVGLSRPLSSLPPGRFLFAVFADGDLLHHAVDQFLFPASSLASSSPFPLSSVSSVGALSGRGSIAEHSLASALLLGEVPTGPLGRSELERLQQTRLVNFVKRKEQQKMNSRRSSRLSSAWSLRLATQLRQQQLPAVVAFSLIDRRTVRGQADVPLTALLGRAVVAQWIPDTRSERENQGGAELETPDKNTGKEAQNEGSQGTHQKATEQAEKKGERHEDGGNEGARRDARSSDSLLSGASSRHRPSQSALAVVGSSLHTPTILHAIHEKLAPLPADPAERPASSSPPFGVTLVCFFRQKTETEGRTRARGRDAERENSEDRTKGDAGEREEATGSSTSPRVEGGGGTGEEGRSFTGEGESWKGRAERGPAKETGAIEESEKGKDTGKERQREERLLEHSERSAARTLLGNLVGYLRLIYRVNPIGAPSRKQEKEEAPESVTPPSVRLEAELCETSMGVPPNAPLYLRFHEDCCPPLTLYPSSRPRFNLAGAASVPPQAQGFLGRLLGVSGGEETTKTRSQGETQATGSWILPSEAQSLLSLSNCRCGPGTIVTLTTEPSASYSLHEASSFSPFSSNRFFLPPADTVDSQQRRTLACSLGLIPPVPGEFDAKEKINTPRFPFPLVSAAPSISASPFLSRFICGNSGRASWRQWSARRSASGVRTQEGRWPRQREGWEAGSGHGGFVSSVEESEGDRLSSDEEFADFVTFVNTPGGTREGRDGLPYHLIVASIIGLIGLVCIVSPCLISVYNCFTSRRASSVAPLPAHPRAGSTPFDEFPEFHSGEETEEGSGASGVSFPAGEPDRLRNVVDAFAKARGEGRGDRALRREGGKGIVANSNLFSSRLTGEADTLHLHEAGDAVSPASRGLSAGSGKGASYEPFFSTAGDDSDEDVGGFS</sequence>
<evidence type="ECO:0000256" key="1">
    <source>
        <dbReference type="ARBA" id="ARBA00001947"/>
    </source>
</evidence>
<organism evidence="7 8">
    <name type="scientific">Toxoplasma gondii (strain ATCC 50611 / Me49)</name>
    <dbReference type="NCBI Taxonomy" id="508771"/>
    <lineage>
        <taxon>Eukaryota</taxon>
        <taxon>Sar</taxon>
        <taxon>Alveolata</taxon>
        <taxon>Apicomplexa</taxon>
        <taxon>Conoidasida</taxon>
        <taxon>Coccidia</taxon>
        <taxon>Eucoccidiorida</taxon>
        <taxon>Eimeriorina</taxon>
        <taxon>Sarcocystidae</taxon>
        <taxon>Toxoplasma</taxon>
    </lineage>
</organism>
<feature type="compositionally biased region" description="Basic and acidic residues" evidence="4">
    <location>
        <begin position="1686"/>
        <end position="1707"/>
    </location>
</feature>
<feature type="compositionally biased region" description="Basic and acidic residues" evidence="4">
    <location>
        <begin position="1609"/>
        <end position="1640"/>
    </location>
</feature>
<evidence type="ECO:0000313" key="7">
    <source>
        <dbReference type="EMBL" id="EPT31828.1"/>
    </source>
</evidence>
<proteinExistence type="inferred from homology"/>
<accession>S8FDR8</accession>
<reference evidence="7" key="1">
    <citation type="submission" date="2013-04" db="EMBL/GenBank/DDBJ databases">
        <authorList>
            <person name="Sibley D."/>
            <person name="Venepally P."/>
            <person name="Karamycheva S."/>
            <person name="Hadjithomas M."/>
            <person name="Khan A."/>
            <person name="Brunk B."/>
            <person name="Roos D."/>
            <person name="Caler E."/>
            <person name="Lorenzi H."/>
        </authorList>
    </citation>
    <scope>NUCLEOTIDE SEQUENCE [LARGE SCALE GENOMIC DNA]</scope>
    <source>
        <strain evidence="7">ME49</strain>
    </source>
</reference>
<feature type="region of interest" description="Disordered" evidence="4">
    <location>
        <begin position="738"/>
        <end position="904"/>
    </location>
</feature>
<dbReference type="EMBL" id="KE138817">
    <property type="protein sequence ID" value="EPT31828.1"/>
    <property type="molecule type" value="Genomic_DNA"/>
</dbReference>
<keyword evidence="5" id="KW-0472">Membrane</keyword>
<feature type="region of interest" description="Disordered" evidence="4">
    <location>
        <begin position="1478"/>
        <end position="1559"/>
    </location>
</feature>
<dbReference type="PANTHER" id="PTHR11705">
    <property type="entry name" value="PROTEASE FAMILY M14 CARBOXYPEPTIDASE A,B"/>
    <property type="match status" value="1"/>
</dbReference>
<feature type="compositionally biased region" description="Basic and acidic residues" evidence="4">
    <location>
        <begin position="797"/>
        <end position="830"/>
    </location>
</feature>
<dbReference type="GO" id="GO:0004181">
    <property type="term" value="F:metallocarboxypeptidase activity"/>
    <property type="evidence" value="ECO:0007669"/>
    <property type="project" value="InterPro"/>
</dbReference>
<feature type="compositionally biased region" description="Basic and acidic residues" evidence="4">
    <location>
        <begin position="879"/>
        <end position="894"/>
    </location>
</feature>
<dbReference type="RefSeq" id="XP_002369384.1">
    <property type="nucleotide sequence ID" value="XM_002369343.2"/>
</dbReference>
<feature type="transmembrane region" description="Helical" evidence="5">
    <location>
        <begin position="2032"/>
        <end position="2057"/>
    </location>
</feature>
<dbReference type="PANTHER" id="PTHR11705:SF138">
    <property type="entry name" value="PEPTIDASE M14 CARBOXYPEPTIDASE A DOMAIN-CONTAINING PROTEIN"/>
    <property type="match status" value="1"/>
</dbReference>
<dbReference type="SUPFAM" id="SSF53187">
    <property type="entry name" value="Zn-dependent exopeptidases"/>
    <property type="match status" value="1"/>
</dbReference>
<dbReference type="KEGG" id="tgo:TGME49_253170"/>
<dbReference type="Gene3D" id="3.40.630.10">
    <property type="entry name" value="Zn peptidases"/>
    <property type="match status" value="1"/>
</dbReference>
<comment type="similarity">
    <text evidence="2 3">Belongs to the peptidase M14 family.</text>
</comment>
<evidence type="ECO:0000256" key="4">
    <source>
        <dbReference type="SAM" id="MobiDB-lite"/>
    </source>
</evidence>
<evidence type="ECO:0000256" key="3">
    <source>
        <dbReference type="PROSITE-ProRule" id="PRU01379"/>
    </source>
</evidence>
<gene>
    <name evidence="7" type="ORF">TGME49_253170</name>
</gene>
<feature type="compositionally biased region" description="Pro residues" evidence="4">
    <location>
        <begin position="758"/>
        <end position="774"/>
    </location>
</feature>
<feature type="compositionally biased region" description="Low complexity" evidence="4">
    <location>
        <begin position="738"/>
        <end position="757"/>
    </location>
</feature>
<dbReference type="GO" id="GO:0005615">
    <property type="term" value="C:extracellular space"/>
    <property type="evidence" value="ECO:0007669"/>
    <property type="project" value="TreeGrafter"/>
</dbReference>
<keyword evidence="7" id="KW-0121">Carboxypeptidase</keyword>